<dbReference type="GO" id="GO:0005524">
    <property type="term" value="F:ATP binding"/>
    <property type="evidence" value="ECO:0007669"/>
    <property type="project" value="InterPro"/>
</dbReference>
<dbReference type="InterPro" id="IPR011009">
    <property type="entry name" value="Kinase-like_dom_sf"/>
</dbReference>
<dbReference type="SUPFAM" id="SSF56112">
    <property type="entry name" value="Protein kinase-like (PK-like)"/>
    <property type="match status" value="1"/>
</dbReference>
<dbReference type="PROSITE" id="PS00108">
    <property type="entry name" value="PROTEIN_KINASE_ST"/>
    <property type="match status" value="1"/>
</dbReference>
<keyword evidence="5 11" id="KW-0547">Nucleotide-binding</keyword>
<feature type="binding site" evidence="11">
    <location>
        <begin position="1240"/>
        <end position="1247"/>
    </location>
    <ligand>
        <name>GTP</name>
        <dbReference type="ChEBI" id="CHEBI:37565"/>
    </ligand>
</feature>
<dbReference type="PANTHER" id="PTHR11711">
    <property type="entry name" value="ADP RIBOSYLATION FACTOR-RELATED"/>
    <property type="match status" value="1"/>
</dbReference>
<keyword evidence="10" id="KW-0449">Lipoprotein</keyword>
<gene>
    <name evidence="15" type="ORF">QTP70_017416</name>
</gene>
<dbReference type="GO" id="GO:0046872">
    <property type="term" value="F:metal ion binding"/>
    <property type="evidence" value="ECO:0007669"/>
    <property type="project" value="UniProtKB-KW"/>
</dbReference>
<dbReference type="PROSITE" id="PS50011">
    <property type="entry name" value="PROTEIN_KINASE_DOM"/>
    <property type="match status" value="1"/>
</dbReference>
<keyword evidence="12" id="KW-0479">Metal-binding</keyword>
<dbReference type="GO" id="GO:0005794">
    <property type="term" value="C:Golgi apparatus"/>
    <property type="evidence" value="ECO:0007669"/>
    <property type="project" value="UniProtKB-SubCell"/>
</dbReference>
<evidence type="ECO:0000256" key="12">
    <source>
        <dbReference type="PIRSR" id="PIRSR606689-2"/>
    </source>
</evidence>
<feature type="region of interest" description="Disordered" evidence="13">
    <location>
        <begin position="997"/>
        <end position="1035"/>
    </location>
</feature>
<evidence type="ECO:0000256" key="8">
    <source>
        <dbReference type="ARBA" id="ARBA00023034"/>
    </source>
</evidence>
<organism evidence="15 16">
    <name type="scientific">Hemibagrus guttatus</name>
    <dbReference type="NCBI Taxonomy" id="175788"/>
    <lineage>
        <taxon>Eukaryota</taxon>
        <taxon>Metazoa</taxon>
        <taxon>Chordata</taxon>
        <taxon>Craniata</taxon>
        <taxon>Vertebrata</taxon>
        <taxon>Euteleostomi</taxon>
        <taxon>Actinopterygii</taxon>
        <taxon>Neopterygii</taxon>
        <taxon>Teleostei</taxon>
        <taxon>Ostariophysi</taxon>
        <taxon>Siluriformes</taxon>
        <taxon>Bagridae</taxon>
        <taxon>Hemibagrus</taxon>
    </lineage>
</organism>
<feature type="compositionally biased region" description="Basic and acidic residues" evidence="13">
    <location>
        <begin position="997"/>
        <end position="1014"/>
    </location>
</feature>
<dbReference type="InterPro" id="IPR027417">
    <property type="entry name" value="P-loop_NTPase"/>
</dbReference>
<comment type="subcellular location">
    <subcellularLocation>
        <location evidence="1">Golgi apparatus</location>
    </subcellularLocation>
</comment>
<dbReference type="PRINTS" id="PR00328">
    <property type="entry name" value="SAR1GTPBP"/>
</dbReference>
<protein>
    <recommendedName>
        <fullName evidence="14">Protein kinase domain-containing protein</fullName>
    </recommendedName>
</protein>
<feature type="binding site" evidence="12">
    <location>
        <position position="1247"/>
    </location>
    <ligand>
        <name>Mg(2+)</name>
        <dbReference type="ChEBI" id="CHEBI:18420"/>
    </ligand>
</feature>
<evidence type="ECO:0000256" key="10">
    <source>
        <dbReference type="ARBA" id="ARBA00023288"/>
    </source>
</evidence>
<evidence type="ECO:0000256" key="13">
    <source>
        <dbReference type="SAM" id="MobiDB-lite"/>
    </source>
</evidence>
<feature type="domain" description="Protein kinase" evidence="14">
    <location>
        <begin position="682"/>
        <end position="936"/>
    </location>
</feature>
<dbReference type="GO" id="GO:0005525">
    <property type="term" value="F:GTP binding"/>
    <property type="evidence" value="ECO:0007669"/>
    <property type="project" value="UniProtKB-KW"/>
</dbReference>
<evidence type="ECO:0000256" key="4">
    <source>
        <dbReference type="ARBA" id="ARBA00022707"/>
    </source>
</evidence>
<evidence type="ECO:0000256" key="5">
    <source>
        <dbReference type="ARBA" id="ARBA00022741"/>
    </source>
</evidence>
<keyword evidence="16" id="KW-1185">Reference proteome</keyword>
<keyword evidence="8" id="KW-0333">Golgi apparatus</keyword>
<keyword evidence="3" id="KW-0813">Transport</keyword>
<comment type="similarity">
    <text evidence="2">Belongs to the small GTPase superfamily. Arf family.</text>
</comment>
<comment type="caution">
    <text evidence="15">The sequence shown here is derived from an EMBL/GenBank/DDBJ whole genome shotgun (WGS) entry which is preliminary data.</text>
</comment>
<dbReference type="GO" id="GO:0015031">
    <property type="term" value="P:protein transport"/>
    <property type="evidence" value="ECO:0007669"/>
    <property type="project" value="UniProtKB-KW"/>
</dbReference>
<dbReference type="FunFam" id="3.40.50.300:FF:003500">
    <property type="entry name" value="ADP-ribosylation factor 1"/>
    <property type="match status" value="1"/>
</dbReference>
<dbReference type="InterPro" id="IPR006689">
    <property type="entry name" value="Small_GTPase_ARF/SAR"/>
</dbReference>
<evidence type="ECO:0000256" key="9">
    <source>
        <dbReference type="ARBA" id="ARBA00023134"/>
    </source>
</evidence>
<dbReference type="GO" id="GO:0004672">
    <property type="term" value="F:protein kinase activity"/>
    <property type="evidence" value="ECO:0007669"/>
    <property type="project" value="InterPro"/>
</dbReference>
<keyword evidence="4" id="KW-0519">Myristate</keyword>
<dbReference type="Pfam" id="PF00025">
    <property type="entry name" value="Arf"/>
    <property type="match status" value="1"/>
</dbReference>
<keyword evidence="12" id="KW-0460">Magnesium</keyword>
<evidence type="ECO:0000259" key="14">
    <source>
        <dbReference type="PROSITE" id="PS50011"/>
    </source>
</evidence>
<proteinExistence type="inferred from homology"/>
<evidence type="ECO:0000256" key="3">
    <source>
        <dbReference type="ARBA" id="ARBA00022448"/>
    </source>
</evidence>
<dbReference type="Gene3D" id="3.30.200.20">
    <property type="entry name" value="Phosphorylase Kinase, domain 1"/>
    <property type="match status" value="1"/>
</dbReference>
<feature type="non-terminal residue" evidence="15">
    <location>
        <position position="1397"/>
    </location>
</feature>
<evidence type="ECO:0000256" key="6">
    <source>
        <dbReference type="ARBA" id="ARBA00022892"/>
    </source>
</evidence>
<dbReference type="InterPro" id="IPR024156">
    <property type="entry name" value="Small_GTPase_ARF"/>
</dbReference>
<accession>A0AAE0REC1</accession>
<evidence type="ECO:0000313" key="16">
    <source>
        <dbReference type="Proteomes" id="UP001274896"/>
    </source>
</evidence>
<dbReference type="SMART" id="SM00175">
    <property type="entry name" value="RAB"/>
    <property type="match status" value="1"/>
</dbReference>
<evidence type="ECO:0000313" key="15">
    <source>
        <dbReference type="EMBL" id="KAK3551454.1"/>
    </source>
</evidence>
<feature type="binding site" evidence="12">
    <location>
        <position position="1264"/>
    </location>
    <ligand>
        <name>Mg(2+)</name>
        <dbReference type="ChEBI" id="CHEBI:18420"/>
    </ligand>
</feature>
<evidence type="ECO:0000256" key="11">
    <source>
        <dbReference type="PIRSR" id="PIRSR606689-1"/>
    </source>
</evidence>
<evidence type="ECO:0000256" key="2">
    <source>
        <dbReference type="ARBA" id="ARBA00010290"/>
    </source>
</evidence>
<dbReference type="InterPro" id="IPR000719">
    <property type="entry name" value="Prot_kinase_dom"/>
</dbReference>
<dbReference type="Pfam" id="PF00069">
    <property type="entry name" value="Pkinase"/>
    <property type="match status" value="1"/>
</dbReference>
<dbReference type="SMART" id="SM00220">
    <property type="entry name" value="S_TKc"/>
    <property type="match status" value="1"/>
</dbReference>
<dbReference type="InterPro" id="IPR005225">
    <property type="entry name" value="Small_GTP-bd"/>
</dbReference>
<dbReference type="GO" id="GO:0016192">
    <property type="term" value="P:vesicle-mediated transport"/>
    <property type="evidence" value="ECO:0007669"/>
    <property type="project" value="UniProtKB-KW"/>
</dbReference>
<dbReference type="Proteomes" id="UP001274896">
    <property type="component" value="Unassembled WGS sequence"/>
</dbReference>
<dbReference type="CDD" id="cd04150">
    <property type="entry name" value="Arf1_5_like"/>
    <property type="match status" value="1"/>
</dbReference>
<dbReference type="GO" id="GO:0003924">
    <property type="term" value="F:GTPase activity"/>
    <property type="evidence" value="ECO:0007669"/>
    <property type="project" value="InterPro"/>
</dbReference>
<evidence type="ECO:0000256" key="1">
    <source>
        <dbReference type="ARBA" id="ARBA00004555"/>
    </source>
</evidence>
<dbReference type="SMART" id="SM00178">
    <property type="entry name" value="SAR"/>
    <property type="match status" value="1"/>
</dbReference>
<dbReference type="InterPro" id="IPR045872">
    <property type="entry name" value="Arf1-5-like"/>
</dbReference>
<dbReference type="SMART" id="SM00177">
    <property type="entry name" value="ARF"/>
    <property type="match status" value="1"/>
</dbReference>
<name>A0AAE0REC1_9TELE</name>
<dbReference type="Gene3D" id="3.40.50.300">
    <property type="entry name" value="P-loop containing nucleotide triphosphate hydrolases"/>
    <property type="match status" value="1"/>
</dbReference>
<evidence type="ECO:0000256" key="7">
    <source>
        <dbReference type="ARBA" id="ARBA00022927"/>
    </source>
</evidence>
<dbReference type="NCBIfam" id="TIGR00231">
    <property type="entry name" value="small_GTP"/>
    <property type="match status" value="1"/>
</dbReference>
<sequence length="1397" mass="155624">NEEEDESLTKMESESLQKFNEVETRITTMIAQAEAEQCQEFCPSSVKHGLLQPPVRRASPKALREGARRQKVFSKFGRPLWRTSARKKSLKMEKEKHAPFEKPYSSVASLSCQRFEVSCCSDIYTSTGGSPQRTSHPESVYIYAESIKGSISCSSVSQDWDSLCLYTEVEKTCDATQDPGSNTAEIGSSIEALFGSYSSCDSESIRGDGDSDSSCLNADWEYSFDSNSDSCNLAYSFAEAQWGSASSCSGSAASGYITDYDLESSFTTTEQYGGSASGSHFESGHCDSAGSHFHAGLSDSPLGHFEGGHCDSLVGHFDERGCDPLVGHFEARHHNSPAGHFKAGLSDSPDGHFDGRGCDPLVGHFEADHPNSPAGHFKAGLSDSPDGHFDGRGCDPLVGHFEVDHPNSPAGHFKAGLSDSPDGHFDERGYDPLVGHFEADHPNSPAGHFKAGLSDSPVGHFEAGLSDCPVGHFEAGHCDSLDGHFDERGCYPLVGHFETGHYNSPALHFKAGLCDSPAGHFEGGYSVSPDGNFDKRGCDSPDVHFETGHCDSSVSHFEAVHCDSPDVHFEAWHCDSPAGHFDEDTCDLYNAFPQSSDAACYRGQEQDYRFHFSDSSKLTWRKLQGVVTHPDRYRIAPFFHEMMKETEHDRNQEKVKINKGFLFHPQMFLQAKNSEYREGREYSMLRHVQNGSYGDVFSVRDKQTGFTCAAKRIPLSSFSWEEVGTWSRLDSPRVLQLYGAVRDGLNVVLFMDLKTGSLAQLLKSKGHFPEDLALYYHCQVLQALEHLHSRKVIHLDVKVDNVLLSKDKRECFLCDFGLSEMLDQNGYSTKTFRGNGLRGTESHMSPEVARGDPRSDKADVWSSCCMLLHMLSGHQPWTRYYTHPLCLKIVSEPAPLWEIPPGCDPLTCDVIRGGLVKEPRERDSARELLEKSSRALRAAKLSTPKIQWVSGWRDRAAEEDGMESEDMYEDSEGEMDGTERWMEKLWGLRNEYTLSKDENDVEGETKHSSAERRAAVGMRTEEEGDSDEEVESDLGSLRELGSEGEWEPFHRLQILCGSEWQHSEEEWSETEEEEECAPSVERSLNLCERNSRLTLACHRSVCASDADLTDKGSDWSDDLSSGVFSSYSSLTDERSFNVDWSVSTNQPPSCCFEGLGVDIWVEDVSGDTFRIRERLRVKLGHVAVGISAQISMRVFSLSTLDGKLVSPDTEVLDPERMGNVFVNLFKGLFGKKEMRILMVGLDAAGKTTILYKLKLGEIVTTIPTIGFNVETVEYKNISFTVWDVGGQDKIRPLWRHYFQNTQGLIFVVDSNDRERVNEAREELTRMLAEDELRDAVLLVFANKQDLPNAMNAAEITDKLGLHALRHRNWYIQATCATSGDGLYEGLDWLSNQLKNQK</sequence>
<dbReference type="SUPFAM" id="SSF52540">
    <property type="entry name" value="P-loop containing nucleoside triphosphate hydrolases"/>
    <property type="match status" value="1"/>
</dbReference>
<feature type="binding site" evidence="11">
    <location>
        <position position="1286"/>
    </location>
    <ligand>
        <name>GTP</name>
        <dbReference type="ChEBI" id="CHEBI:37565"/>
    </ligand>
</feature>
<keyword evidence="7" id="KW-0653">Protein transport</keyword>
<keyword evidence="9 11" id="KW-0342">GTP-binding</keyword>
<feature type="binding site" evidence="11">
    <location>
        <begin position="1342"/>
        <end position="1345"/>
    </location>
    <ligand>
        <name>GTP</name>
        <dbReference type="ChEBI" id="CHEBI:37565"/>
    </ligand>
</feature>
<reference evidence="15" key="1">
    <citation type="submission" date="2023-06" db="EMBL/GenBank/DDBJ databases">
        <title>Male Hemibagrus guttatus genome.</title>
        <authorList>
            <person name="Bian C."/>
        </authorList>
    </citation>
    <scope>NUCLEOTIDE SEQUENCE</scope>
    <source>
        <strain evidence="15">Male_cb2023</strain>
        <tissue evidence="15">Muscle</tissue>
    </source>
</reference>
<dbReference type="Gene3D" id="1.10.510.10">
    <property type="entry name" value="Transferase(Phosphotransferase) domain 1"/>
    <property type="match status" value="1"/>
</dbReference>
<dbReference type="InterPro" id="IPR008271">
    <property type="entry name" value="Ser/Thr_kinase_AS"/>
</dbReference>
<dbReference type="PROSITE" id="PS51417">
    <property type="entry name" value="ARF"/>
    <property type="match status" value="1"/>
</dbReference>
<keyword evidence="6" id="KW-0931">ER-Golgi transport</keyword>
<dbReference type="EMBL" id="JAUCMX010000003">
    <property type="protein sequence ID" value="KAK3551454.1"/>
    <property type="molecule type" value="Genomic_DNA"/>
</dbReference>
<feature type="compositionally biased region" description="Acidic residues" evidence="13">
    <location>
        <begin position="1022"/>
        <end position="1032"/>
    </location>
</feature>